<dbReference type="EMBL" id="LAEV01002237">
    <property type="protein sequence ID" value="KKA26290.1"/>
    <property type="molecule type" value="Genomic_DNA"/>
</dbReference>
<dbReference type="PANTHER" id="PTHR10644">
    <property type="entry name" value="DNA REPAIR/RNA PROCESSING CPSF FAMILY"/>
    <property type="match status" value="1"/>
</dbReference>
<evidence type="ECO:0000313" key="7">
    <source>
        <dbReference type="EMBL" id="KKA26290.1"/>
    </source>
</evidence>
<evidence type="ECO:0000259" key="6">
    <source>
        <dbReference type="Pfam" id="PF23726"/>
    </source>
</evidence>
<dbReference type="InterPro" id="IPR015943">
    <property type="entry name" value="WD40/YVTN_repeat-like_dom_sf"/>
</dbReference>
<dbReference type="InterPro" id="IPR058543">
    <property type="entry name" value="Beta-prop_RSE1/DDB1/CPSF1_2nd"/>
</dbReference>
<evidence type="ECO:0000259" key="5">
    <source>
        <dbReference type="Pfam" id="PF10433"/>
    </source>
</evidence>
<accession>A0A0F4Z7I7</accession>
<keyword evidence="2" id="KW-0539">Nucleus</keyword>
<protein>
    <submittedName>
        <fullName evidence="7">Uncharacterized protein</fullName>
    </submittedName>
</protein>
<dbReference type="InterPro" id="IPR004871">
    <property type="entry name" value="RSE1/DDB1/CPSF1_C"/>
</dbReference>
<evidence type="ECO:0000256" key="3">
    <source>
        <dbReference type="SAM" id="MobiDB-lite"/>
    </source>
</evidence>
<feature type="domain" description="RSE1/DDB1/CPSF1 second beta-propeller" evidence="6">
    <location>
        <begin position="572"/>
        <end position="979"/>
    </location>
</feature>
<dbReference type="Pfam" id="PF03178">
    <property type="entry name" value="CPSF_A"/>
    <property type="match status" value="1"/>
</dbReference>
<dbReference type="Proteomes" id="UP000033483">
    <property type="component" value="Unassembled WGS sequence"/>
</dbReference>
<feature type="domain" description="RSE1/DDB1/CPSF1 C-terminal" evidence="4">
    <location>
        <begin position="1046"/>
        <end position="1390"/>
    </location>
</feature>
<evidence type="ECO:0000256" key="1">
    <source>
        <dbReference type="ARBA" id="ARBA00004123"/>
    </source>
</evidence>
<name>A0A0F4Z7I7_9PEZI</name>
<gene>
    <name evidence="7" type="ORF">TD95_000089</name>
</gene>
<evidence type="ECO:0000256" key="2">
    <source>
        <dbReference type="ARBA" id="ARBA00023242"/>
    </source>
</evidence>
<dbReference type="Pfam" id="PF23726">
    <property type="entry name" value="Beta-prop_RSE1_2nd"/>
    <property type="match status" value="1"/>
</dbReference>
<comment type="subcellular location">
    <subcellularLocation>
        <location evidence="1">Nucleus</location>
    </subcellularLocation>
</comment>
<dbReference type="Pfam" id="PF10433">
    <property type="entry name" value="Beta-prop_RSE1_1st"/>
    <property type="match status" value="1"/>
</dbReference>
<feature type="region of interest" description="Disordered" evidence="3">
    <location>
        <begin position="1290"/>
        <end position="1314"/>
    </location>
</feature>
<dbReference type="Gene3D" id="2.130.10.10">
    <property type="entry name" value="YVTN repeat-like/Quinoprotein amine dehydrogenase"/>
    <property type="match status" value="2"/>
</dbReference>
<dbReference type="GO" id="GO:0003676">
    <property type="term" value="F:nucleic acid binding"/>
    <property type="evidence" value="ECO:0007669"/>
    <property type="project" value="InterPro"/>
</dbReference>
<dbReference type="InterPro" id="IPR050358">
    <property type="entry name" value="RSE1/DDB1/CFT1"/>
</dbReference>
<dbReference type="InterPro" id="IPR018846">
    <property type="entry name" value="Beta-prop_RSE1/DDB1/CPSF1_1st"/>
</dbReference>
<keyword evidence="8" id="KW-1185">Reference proteome</keyword>
<comment type="caution">
    <text evidence="7">The sequence shown here is derived from an EMBL/GenBank/DDBJ whole genome shotgun (WGS) entry which is preliminary data.</text>
</comment>
<dbReference type="GO" id="GO:0005634">
    <property type="term" value="C:nucleus"/>
    <property type="evidence" value="ECO:0007669"/>
    <property type="project" value="UniProtKB-SubCell"/>
</dbReference>
<evidence type="ECO:0000259" key="4">
    <source>
        <dbReference type="Pfam" id="PF03178"/>
    </source>
</evidence>
<feature type="domain" description="RSE1/DDB1/CPSF1 first beta-propeller" evidence="5">
    <location>
        <begin position="95"/>
        <end position="467"/>
    </location>
</feature>
<sequence>MQCYKELTAPTAVSYSLAINLTSRDANNLVVAKGSLIQIFKTTTISAEVDSAQYRQTYSGPPGANSAVQGSTVDNAMDGSYLGGEGALVKAERGTNTKLVLVAEYPIAAAVCGLARVRLADGKFSGEGLLVAMRDAKMTLLGWQASTLSLESLSVHYYEQEDLDGSPWEAPASEYETYFQADPMSRCAALKFGPKNMAILPFRQRDDDIEMDDWDEELDGPRPAKEPSVAVANDTKKKEVPYLPSFVLKLPQLDPSLLHPVHFAFLHGYREPTFSIISSTQSQSYCIDRRDNVSYRVFTLDLQQKASTAILSVENLPSDIFCIVPLPTPIGGSLLIGDNELIHIDQSGKPNGVAVNQFTKDTTKFALADQSDLNIKLEYCVVEQLGPDSSELLMVLNDGRFALVVFNVDGRTVSGLTVKLLSADQGGEIIPTAATCMTRVNKHCMFIGSEESDSHLVGWTRKQSQTARRKARLLEDTLDYDMEGLDLEEEEEDDDLYGEGMADGDAEAKGSDLTFKVHDTLMSIAPIRGMVTGETVPATPESKDVVSPLQLALAVGRGKAGAVALVNRHIQPKIISRHEFSEARGFWTMAVRKPIPKLQGDKGKNAAMGVEFDADTQPHTFMIVSKTDKYGQETSDVYSLASSGSGSGSGSGFKLLAGTDLDPDAGPTVEGGVMGSHSRVIQVLGSEIRCYDGDFGLSQIVPMVDDETDTELYVSSASIADQFILVIRHDQSIFFAQMDSGGDLEEMEKGEALAAGKFKTGCLYTDVNGVFAPNVDRGNEKTAAVLAFLLTVSGGLVVYQLPNLETPVFAAEGLAFVPPVFSAETGTSRRGVVQEELKEIVVADLGDRISQAPYLILRSSFDDLIVYSPVTVGDVSDLSASLRFIKLANHKFASGSASDDTPNQQHHVPLRVCSNIGGYSTVFLGGPSPAFLLRDSKSSLHVVGLQGLGARGFSAFHTENCERGFVYVDDSGVARIAQLPGANYSLGVAVQKAPVGTDVKHIAYHPPMQTYALACTTLEPFELPKDDDYHKEWQKETITMKPLVERSSIKLFDPSAWTEIESLDLDQFEVVHAMKTLNLEVSEVTKERRQLVTLGTSISRGEDLPVRGRIYVFDVATVIPYPGKPHTNKKLKLIAKEEIPRGAVTALSEIGTQGLMLLAQGQKCMVRGLKEDGSLLPVAFLDMNCYVTAAKELKGSGLCVMADAFKGVWFTGSTEEPYRMQLFGKSSTVLDVATADFLPDGDQLFIIAAGFNGDVHILQYDPIDPKSLQGHLLLHRTTIATSCNGPTSTLLFPRTTSNSPSATSPSPSTSSDPRHILLMASPSGMISAIEALSETTYRRLLSLTVQLINNLPQWAAANPRAFRSSLAQTPVGIESTNGRSIIDGAVLARWNELSSTRRAELAGKVGFNGPEQVREELEALLGWSGVAFF</sequence>
<feature type="compositionally biased region" description="Low complexity" evidence="3">
    <location>
        <begin position="1293"/>
        <end position="1311"/>
    </location>
</feature>
<dbReference type="OrthoDB" id="6109at2759"/>
<evidence type="ECO:0000313" key="8">
    <source>
        <dbReference type="Proteomes" id="UP000033483"/>
    </source>
</evidence>
<proteinExistence type="predicted"/>
<organism evidence="7 8">
    <name type="scientific">Thielaviopsis punctulata</name>
    <dbReference type="NCBI Taxonomy" id="72032"/>
    <lineage>
        <taxon>Eukaryota</taxon>
        <taxon>Fungi</taxon>
        <taxon>Dikarya</taxon>
        <taxon>Ascomycota</taxon>
        <taxon>Pezizomycotina</taxon>
        <taxon>Sordariomycetes</taxon>
        <taxon>Hypocreomycetidae</taxon>
        <taxon>Microascales</taxon>
        <taxon>Ceratocystidaceae</taxon>
        <taxon>Thielaviopsis</taxon>
    </lineage>
</organism>
<reference evidence="7 8" key="1">
    <citation type="submission" date="2015-03" db="EMBL/GenBank/DDBJ databases">
        <authorList>
            <person name="Radwan O."/>
            <person name="Al-Naeli F.A."/>
            <person name="Rendon G.A."/>
            <person name="Fields C."/>
        </authorList>
    </citation>
    <scope>NUCLEOTIDE SEQUENCE [LARGE SCALE GENOMIC DNA]</scope>
    <source>
        <strain evidence="7">CR-DP1</strain>
    </source>
</reference>